<accession>A0ABD6FFD9</accession>
<gene>
    <name evidence="1" type="ORF">DIU77_011010</name>
</gene>
<dbReference type="InterPro" id="IPR036689">
    <property type="entry name" value="ESAT-6-like_sf"/>
</dbReference>
<sequence>MDAIRYAYEDIDQVVAYLKQVAQDIMDEANRLRSSVESSMSDWTGDTADMYYKLSDDLVADLQNNKEWLNQAATILKERADAMYEQDHAGARNMPGA</sequence>
<dbReference type="SUPFAM" id="SSF140453">
    <property type="entry name" value="EsxAB dimer-like"/>
    <property type="match status" value="1"/>
</dbReference>
<protein>
    <submittedName>
        <fullName evidence="1">WXG100 family type VII secretion target</fullName>
    </submittedName>
</protein>
<dbReference type="EMBL" id="QGUI02000127">
    <property type="protein sequence ID" value="MFO7192760.1"/>
    <property type="molecule type" value="Genomic_DNA"/>
</dbReference>
<proteinExistence type="predicted"/>
<dbReference type="InterPro" id="IPR010310">
    <property type="entry name" value="T7SS_ESAT-6-like"/>
</dbReference>
<dbReference type="Pfam" id="PF06013">
    <property type="entry name" value="WXG100"/>
    <property type="match status" value="1"/>
</dbReference>
<dbReference type="AlphaFoldDB" id="A0ABD6FFD9"/>
<evidence type="ECO:0000313" key="1">
    <source>
        <dbReference type="EMBL" id="MFO7192760.1"/>
    </source>
</evidence>
<comment type="caution">
    <text evidence="1">The sequence shown here is derived from an EMBL/GenBank/DDBJ whole genome shotgun (WGS) entry which is preliminary data.</text>
</comment>
<organism evidence="1 2">
    <name type="scientific">Thermocrispum agreste</name>
    <dbReference type="NCBI Taxonomy" id="37925"/>
    <lineage>
        <taxon>Bacteria</taxon>
        <taxon>Bacillati</taxon>
        <taxon>Actinomycetota</taxon>
        <taxon>Actinomycetes</taxon>
        <taxon>Pseudonocardiales</taxon>
        <taxon>Pseudonocardiaceae</taxon>
        <taxon>Thermocrispum</taxon>
    </lineage>
</organism>
<name>A0ABD6FFD9_9PSEU</name>
<reference evidence="1 2" key="1">
    <citation type="journal article" date="2021" name="BMC Genomics">
        <title>Genome-resolved metagenome and metatranscriptome analyses of thermophilic composting reveal key bacterial players and their metabolic interactions.</title>
        <authorList>
            <person name="Braga L.P.P."/>
            <person name="Pereira R.V."/>
            <person name="Martins L.F."/>
            <person name="Moura L.M.S."/>
            <person name="Sanchez F.B."/>
            <person name="Patane J.S.L."/>
            <person name="da Silva A.M."/>
            <person name="Setubal J.C."/>
        </authorList>
    </citation>
    <scope>NUCLEOTIDE SEQUENCE [LARGE SCALE GENOMIC DNA]</scope>
    <source>
        <strain evidence="1">ZC4RG45</strain>
    </source>
</reference>
<dbReference type="Gene3D" id="1.10.287.1060">
    <property type="entry name" value="ESAT-6-like"/>
    <property type="match status" value="1"/>
</dbReference>
<dbReference type="Proteomes" id="UP000249324">
    <property type="component" value="Unassembled WGS sequence"/>
</dbReference>
<evidence type="ECO:0000313" key="2">
    <source>
        <dbReference type="Proteomes" id="UP000249324"/>
    </source>
</evidence>